<evidence type="ECO:0000313" key="1">
    <source>
        <dbReference type="EMBL" id="KAI9899728.1"/>
    </source>
</evidence>
<keyword evidence="2" id="KW-1185">Reference proteome</keyword>
<dbReference type="EMBL" id="CM047944">
    <property type="protein sequence ID" value="KAI9899728.1"/>
    <property type="molecule type" value="Genomic_DNA"/>
</dbReference>
<dbReference type="Proteomes" id="UP001163324">
    <property type="component" value="Chromosome 5"/>
</dbReference>
<comment type="caution">
    <text evidence="1">The sequence shown here is derived from an EMBL/GenBank/DDBJ whole genome shotgun (WGS) entry which is preliminary data.</text>
</comment>
<reference evidence="1" key="1">
    <citation type="submission" date="2022-10" db="EMBL/GenBank/DDBJ databases">
        <title>Complete Genome of Trichothecium roseum strain YXFP-22015, a Plant Pathogen Isolated from Citrus.</title>
        <authorList>
            <person name="Wang Y."/>
            <person name="Zhu L."/>
        </authorList>
    </citation>
    <scope>NUCLEOTIDE SEQUENCE</scope>
    <source>
        <strain evidence="1">YXFP-22015</strain>
    </source>
</reference>
<organism evidence="1 2">
    <name type="scientific">Trichothecium roseum</name>
    <dbReference type="NCBI Taxonomy" id="47278"/>
    <lineage>
        <taxon>Eukaryota</taxon>
        <taxon>Fungi</taxon>
        <taxon>Dikarya</taxon>
        <taxon>Ascomycota</taxon>
        <taxon>Pezizomycotina</taxon>
        <taxon>Sordariomycetes</taxon>
        <taxon>Hypocreomycetidae</taxon>
        <taxon>Hypocreales</taxon>
        <taxon>Hypocreales incertae sedis</taxon>
        <taxon>Trichothecium</taxon>
    </lineage>
</organism>
<evidence type="ECO:0000313" key="2">
    <source>
        <dbReference type="Proteomes" id="UP001163324"/>
    </source>
</evidence>
<sequence>MAEVFGVAASAIALIELFAKIGVLCSIYCAGVKAAPQDIRNILNEADRCTASLRAVERLVTRPNGIKDENARNLHRNLETCRTLLEELAVKLERGTKLGRLQWPLDKKSVTNVVKKLEQCRSAISLDLQVSQTDLLLDANQESVLSKLRTVNGASYDAYNDAESSTCLPNTRVEILQQIQEWGASTDGECIFWLNGMAGTGKSTISRTVAQMFAKKKMLGASFFFKRGEGDRGRTGLFIPTIAAQLVQKMPDLAEPVYQQMYYEPAVSDKSINIQFEALIQRPFQELPQLADPPILVVVVDALDECDRLDHVKLITHLFSQAKSLQSVCLKFFMTSRPELPITLGFQTLDTKYKEFILHEVPEPIIKNDIDLFLEIQLSKIKQDYNKSVTLNRQLPPDWPGDRHQKRLVGLATPLFIFAATVCRFIQDRRFGSPQRLLARFLENQADVGSKLQATYRPVLDQLLLGLDDSEKEEVAAKFREIVGSIVALADPLTTHSLSALLEIPQDMIEDQLDLLHSVLQVPATQDDPVRLLHLSFRDFLFNLDKTNESSDSLFSISETRTHEHMAGKCLNLLSRRLKRDICDLGQQDFPRTDIDGRTLDAKVAPEVQYACRYWAEHWRLSGRKIQDEDITHDFFRHHLLHWLEALTLLGLLREGISLVDKLAALLKPNESVVVSSLLSDTRRFILSNLSTVDEFPLQLYYSAIIFAPTSSLVRQTFKQEFPVWLPEPPTTEADWGPFVQSLKTVSSAIWVVAISPDSKLLAIGTNEDTVEIWDPVVGLCMATLYGHDGPVMSVAFSSDSALLATTSDDFVMIWDLEVYECIASLEGHTDSVTDVAFQPDFRKLASASYDSTIRIWDLSTNTCTEILKGHLDVVQKLTFSHDARLIASASSDSTLKLWDVATGKCRATLEGHTESVESVTFSPDSTLVASSSDDESIKIWNVATATCVATLEGHDDSVESVAFSPRSSTLASASLDGTVKLWDVATGECLSTFEGHTNGVQSVAFSPDGRILASASRDATVRLWDTEVKPVANELNHGSRVKAFKLSSDGKFLVSITNDGNVSLYNLLSSSTDPILEGFHDATIKAVFSPDSRMLLTASKDDAVKLWDLGADVSLRATHSSELSFHWTIYISGDSSMIALVSRQSAVKLLDTATGEIIKTVDSTETEDTKIVLSQDFSLVALASDRNGISLCNIDRTWEDVLMTHTEEQKALALAFSPDSSTLASATRGAIKLWNTSSRACVATIPIHNIAFGLAFSADASSLHTGFGTIMLNGDLSPRIYPVYLGGLSKDEAPTFVEMHGLGFGQWNDWITWGTRNLVRLPLEQKYLTCIIWGSTLVMKTMSGRLLIMKASADDDLYT</sequence>
<gene>
    <name evidence="1" type="ORF">N3K66_006189</name>
</gene>
<name>A0ACC0V008_9HYPO</name>
<protein>
    <submittedName>
        <fullName evidence="1">Uncharacterized protein</fullName>
    </submittedName>
</protein>
<proteinExistence type="predicted"/>
<accession>A0ACC0V008</accession>